<feature type="compositionally biased region" description="Polar residues" evidence="1">
    <location>
        <begin position="13"/>
        <end position="34"/>
    </location>
</feature>
<organism evidence="2 3">
    <name type="scientific">Batillaria attramentaria</name>
    <dbReference type="NCBI Taxonomy" id="370345"/>
    <lineage>
        <taxon>Eukaryota</taxon>
        <taxon>Metazoa</taxon>
        <taxon>Spiralia</taxon>
        <taxon>Lophotrochozoa</taxon>
        <taxon>Mollusca</taxon>
        <taxon>Gastropoda</taxon>
        <taxon>Caenogastropoda</taxon>
        <taxon>Sorbeoconcha</taxon>
        <taxon>Cerithioidea</taxon>
        <taxon>Batillariidae</taxon>
        <taxon>Batillaria</taxon>
    </lineage>
</organism>
<feature type="compositionally biased region" description="Basic residues" evidence="1">
    <location>
        <begin position="1"/>
        <end position="10"/>
    </location>
</feature>
<sequence length="100" mass="11585">MASKNCKRAKTPCASQRSHGDVLSNNYKSESRNPQRPKPHQRCQAMLQHVTDLPRLPRRPSLRAATMQNRQGYKTSSFLKIETLWPRKEQARVGTRVVRM</sequence>
<feature type="region of interest" description="Disordered" evidence="1">
    <location>
        <begin position="1"/>
        <end position="39"/>
    </location>
</feature>
<dbReference type="EMBL" id="JACVVK020000028">
    <property type="protein sequence ID" value="KAK7502030.1"/>
    <property type="molecule type" value="Genomic_DNA"/>
</dbReference>
<dbReference type="AlphaFoldDB" id="A0ABD0LR70"/>
<name>A0ABD0LR70_9CAEN</name>
<comment type="caution">
    <text evidence="2">The sequence shown here is derived from an EMBL/GenBank/DDBJ whole genome shotgun (WGS) entry which is preliminary data.</text>
</comment>
<accession>A0ABD0LR70</accession>
<reference evidence="2 3" key="1">
    <citation type="journal article" date="2023" name="Sci. Data">
        <title>Genome assembly of the Korean intertidal mud-creeper Batillaria attramentaria.</title>
        <authorList>
            <person name="Patra A.K."/>
            <person name="Ho P.T."/>
            <person name="Jun S."/>
            <person name="Lee S.J."/>
            <person name="Kim Y."/>
            <person name="Won Y.J."/>
        </authorList>
    </citation>
    <scope>NUCLEOTIDE SEQUENCE [LARGE SCALE GENOMIC DNA]</scope>
    <source>
        <strain evidence="2">Wonlab-2016</strain>
    </source>
</reference>
<gene>
    <name evidence="2" type="ORF">BaRGS_00006782</name>
</gene>
<evidence type="ECO:0000313" key="3">
    <source>
        <dbReference type="Proteomes" id="UP001519460"/>
    </source>
</evidence>
<protein>
    <submittedName>
        <fullName evidence="2">Uncharacterized protein</fullName>
    </submittedName>
</protein>
<keyword evidence="3" id="KW-1185">Reference proteome</keyword>
<evidence type="ECO:0000313" key="2">
    <source>
        <dbReference type="EMBL" id="KAK7502030.1"/>
    </source>
</evidence>
<dbReference type="Proteomes" id="UP001519460">
    <property type="component" value="Unassembled WGS sequence"/>
</dbReference>
<evidence type="ECO:0000256" key="1">
    <source>
        <dbReference type="SAM" id="MobiDB-lite"/>
    </source>
</evidence>
<proteinExistence type="predicted"/>